<keyword evidence="2" id="KW-0805">Transcription regulation</keyword>
<organism evidence="7">
    <name type="scientific">mine drainage metagenome</name>
    <dbReference type="NCBI Taxonomy" id="410659"/>
    <lineage>
        <taxon>unclassified sequences</taxon>
        <taxon>metagenomes</taxon>
        <taxon>ecological metagenomes</taxon>
    </lineage>
</organism>
<sequence>MNRTETGASTFRLAYAPGVTPSKWARLWTQRLPEVPLELVQTPSADAARLLRDGEVDAALIRLPVDTDVLSAIPLYSEVSVVVVPVDHPVAAFESVMVADLADEVVLHPLDDVLDWSANPGEGWVLPGERSALARPATVADAVALVASEVGLVVVPQSLARLHHRKDLTYRPVDDAPRSQVGLCWVSDRTTDEVEELIGIVRGRTVNSSRGRVPPTPDAPPAPVPARGDRAAATSARSRGEAVDRRAAQQRKSRSTARGQSRGQAQAKGRGRRPR</sequence>
<feature type="compositionally biased region" description="Pro residues" evidence="5">
    <location>
        <begin position="214"/>
        <end position="224"/>
    </location>
</feature>
<dbReference type="AlphaFoldDB" id="A0A1J5RHS3"/>
<gene>
    <name evidence="7" type="primary">hcaR_3</name>
    <name evidence="7" type="ORF">GALL_224140</name>
</gene>
<feature type="compositionally biased region" description="Basic and acidic residues" evidence="5">
    <location>
        <begin position="238"/>
        <end position="247"/>
    </location>
</feature>
<evidence type="ECO:0000313" key="7">
    <source>
        <dbReference type="EMBL" id="OIQ95638.1"/>
    </source>
</evidence>
<dbReference type="Gene3D" id="3.40.190.290">
    <property type="match status" value="1"/>
</dbReference>
<feature type="compositionally biased region" description="Low complexity" evidence="5">
    <location>
        <begin position="257"/>
        <end position="268"/>
    </location>
</feature>
<dbReference type="SUPFAM" id="SSF53850">
    <property type="entry name" value="Periplasmic binding protein-like II"/>
    <property type="match status" value="1"/>
</dbReference>
<dbReference type="GO" id="GO:0032993">
    <property type="term" value="C:protein-DNA complex"/>
    <property type="evidence" value="ECO:0007669"/>
    <property type="project" value="TreeGrafter"/>
</dbReference>
<evidence type="ECO:0000256" key="3">
    <source>
        <dbReference type="ARBA" id="ARBA00023125"/>
    </source>
</evidence>
<proteinExistence type="inferred from homology"/>
<reference evidence="7" key="1">
    <citation type="submission" date="2016-10" db="EMBL/GenBank/DDBJ databases">
        <title>Sequence of Gallionella enrichment culture.</title>
        <authorList>
            <person name="Poehlein A."/>
            <person name="Muehling M."/>
            <person name="Daniel R."/>
        </authorList>
    </citation>
    <scope>NUCLEOTIDE SEQUENCE</scope>
</reference>
<dbReference type="InterPro" id="IPR005119">
    <property type="entry name" value="LysR_subst-bd"/>
</dbReference>
<accession>A0A1J5RHS3</accession>
<evidence type="ECO:0000256" key="5">
    <source>
        <dbReference type="SAM" id="MobiDB-lite"/>
    </source>
</evidence>
<dbReference type="GO" id="GO:0003677">
    <property type="term" value="F:DNA binding"/>
    <property type="evidence" value="ECO:0007669"/>
    <property type="project" value="UniProtKB-KW"/>
</dbReference>
<keyword evidence="4" id="KW-0804">Transcription</keyword>
<dbReference type="GO" id="GO:0003700">
    <property type="term" value="F:DNA-binding transcription factor activity"/>
    <property type="evidence" value="ECO:0007669"/>
    <property type="project" value="TreeGrafter"/>
</dbReference>
<feature type="domain" description="LysR substrate-binding" evidence="6">
    <location>
        <begin position="24"/>
        <end position="202"/>
    </location>
</feature>
<protein>
    <submittedName>
        <fullName evidence="7">Hca operon transcriptional activator</fullName>
    </submittedName>
</protein>
<evidence type="ECO:0000256" key="2">
    <source>
        <dbReference type="ARBA" id="ARBA00023015"/>
    </source>
</evidence>
<dbReference type="EMBL" id="MLJW01000163">
    <property type="protein sequence ID" value="OIQ95638.1"/>
    <property type="molecule type" value="Genomic_DNA"/>
</dbReference>
<evidence type="ECO:0000259" key="6">
    <source>
        <dbReference type="Pfam" id="PF03466"/>
    </source>
</evidence>
<comment type="caution">
    <text evidence="7">The sequence shown here is derived from an EMBL/GenBank/DDBJ whole genome shotgun (WGS) entry which is preliminary data.</text>
</comment>
<evidence type="ECO:0000256" key="1">
    <source>
        <dbReference type="ARBA" id="ARBA00009437"/>
    </source>
</evidence>
<dbReference type="Gene3D" id="3.40.190.10">
    <property type="entry name" value="Periplasmic binding protein-like II"/>
    <property type="match status" value="2"/>
</dbReference>
<keyword evidence="3" id="KW-0238">DNA-binding</keyword>
<evidence type="ECO:0000256" key="4">
    <source>
        <dbReference type="ARBA" id="ARBA00023163"/>
    </source>
</evidence>
<comment type="similarity">
    <text evidence="1">Belongs to the LysR transcriptional regulatory family.</text>
</comment>
<dbReference type="PANTHER" id="PTHR30346">
    <property type="entry name" value="TRANSCRIPTIONAL DUAL REGULATOR HCAR-RELATED"/>
    <property type="match status" value="1"/>
</dbReference>
<name>A0A1J5RHS3_9ZZZZ</name>
<dbReference type="PANTHER" id="PTHR30346:SF0">
    <property type="entry name" value="HCA OPERON TRANSCRIPTIONAL ACTIVATOR HCAR"/>
    <property type="match status" value="1"/>
</dbReference>
<dbReference type="Pfam" id="PF03466">
    <property type="entry name" value="LysR_substrate"/>
    <property type="match status" value="1"/>
</dbReference>
<feature type="region of interest" description="Disordered" evidence="5">
    <location>
        <begin position="206"/>
        <end position="275"/>
    </location>
</feature>